<sequence length="296" mass="31711">MSGLLIQLGGTPLQSWGEHSAFTDRDTVAHPTRSGLIGMIASAFGIPREQAVADSTDASQTEALFTRLTRLRFTVRHDRPGVRLRDFHTVGGGYPAHRTVPTAKGGRRGAGQATIVSRRHYLADAVFTVAVTAPDDPDLTARCAQALAAPHWPLHFGRRSCPPGALLLLSTDVPDPVSELLNVPLARPRPQDAPPEETGAATGGDDAPTPATVTVRFTADTPFPPGFPGSASSRTPVTTLNDEPVRLKPLDRIYRSRPAYTTSCPLPADLCKGYGLDYLDALNTHFRLSPPERTDA</sequence>
<dbReference type="NCBIfam" id="TIGR01868">
    <property type="entry name" value="casD_Cas5e"/>
    <property type="match status" value="1"/>
</dbReference>
<reference evidence="4" key="1">
    <citation type="journal article" date="2019" name="Int. J. Syst. Evol. Microbiol.">
        <title>The Global Catalogue of Microorganisms (GCM) 10K type strain sequencing project: providing services to taxonomists for standard genome sequencing and annotation.</title>
        <authorList>
            <consortium name="The Broad Institute Genomics Platform"/>
            <consortium name="The Broad Institute Genome Sequencing Center for Infectious Disease"/>
            <person name="Wu L."/>
            <person name="Ma J."/>
        </authorList>
    </citation>
    <scope>NUCLEOTIDE SEQUENCE [LARGE SCALE GENOMIC DNA]</scope>
    <source>
        <strain evidence="4">JCM 6921</strain>
    </source>
</reference>
<dbReference type="InterPro" id="IPR021124">
    <property type="entry name" value="CRISPR-assoc_prot_Cas5"/>
</dbReference>
<name>A0ABP5VPV3_9ACTN</name>
<dbReference type="Pfam" id="PF09704">
    <property type="entry name" value="Cas_Cas5d"/>
    <property type="match status" value="1"/>
</dbReference>
<gene>
    <name evidence="3" type="ORF">GCM10010420_36860</name>
</gene>
<dbReference type="InterPro" id="IPR013422">
    <property type="entry name" value="CRISPR-assoc_prot_Cas5_N"/>
</dbReference>
<dbReference type="Gene3D" id="3.30.70.2660">
    <property type="match status" value="1"/>
</dbReference>
<organism evidence="3 4">
    <name type="scientific">Streptomyces glaucosporus</name>
    <dbReference type="NCBI Taxonomy" id="284044"/>
    <lineage>
        <taxon>Bacteria</taxon>
        <taxon>Bacillati</taxon>
        <taxon>Actinomycetota</taxon>
        <taxon>Actinomycetes</taxon>
        <taxon>Kitasatosporales</taxon>
        <taxon>Streptomycetaceae</taxon>
        <taxon>Streptomyces</taxon>
    </lineage>
</organism>
<evidence type="ECO:0000313" key="4">
    <source>
        <dbReference type="Proteomes" id="UP001500058"/>
    </source>
</evidence>
<dbReference type="EMBL" id="BAAATJ010000017">
    <property type="protein sequence ID" value="GAA2405613.1"/>
    <property type="molecule type" value="Genomic_DNA"/>
</dbReference>
<comment type="caution">
    <text evidence="3">The sequence shown here is derived from an EMBL/GenBank/DDBJ whole genome shotgun (WGS) entry which is preliminary data.</text>
</comment>
<dbReference type="InterPro" id="IPR010147">
    <property type="entry name" value="CRISPR-assoc_prot_CasD"/>
</dbReference>
<keyword evidence="4" id="KW-1185">Reference proteome</keyword>
<proteinExistence type="predicted"/>
<protein>
    <recommendedName>
        <fullName evidence="5">Type I-E CRISPR-associated protein Cas5/CasD</fullName>
    </recommendedName>
</protein>
<keyword evidence="1" id="KW-0051">Antiviral defense</keyword>
<dbReference type="NCBIfam" id="TIGR02593">
    <property type="entry name" value="CRISPR_cas5"/>
    <property type="match status" value="1"/>
</dbReference>
<dbReference type="RefSeq" id="WP_344632147.1">
    <property type="nucleotide sequence ID" value="NZ_BAAATJ010000017.1"/>
</dbReference>
<evidence type="ECO:0000313" key="3">
    <source>
        <dbReference type="EMBL" id="GAA2405613.1"/>
    </source>
</evidence>
<dbReference type="CDD" id="cd09693">
    <property type="entry name" value="Cas5_I"/>
    <property type="match status" value="1"/>
</dbReference>
<feature type="region of interest" description="Disordered" evidence="2">
    <location>
        <begin position="184"/>
        <end position="209"/>
    </location>
</feature>
<dbReference type="Proteomes" id="UP001500058">
    <property type="component" value="Unassembled WGS sequence"/>
</dbReference>
<accession>A0ABP5VPV3</accession>
<evidence type="ECO:0008006" key="5">
    <source>
        <dbReference type="Google" id="ProtNLM"/>
    </source>
</evidence>
<evidence type="ECO:0000256" key="2">
    <source>
        <dbReference type="SAM" id="MobiDB-lite"/>
    </source>
</evidence>
<evidence type="ECO:0000256" key="1">
    <source>
        <dbReference type="ARBA" id="ARBA00023118"/>
    </source>
</evidence>